<dbReference type="EMBL" id="JANJYI010000007">
    <property type="protein sequence ID" value="KAK2642710.1"/>
    <property type="molecule type" value="Genomic_DNA"/>
</dbReference>
<comment type="caution">
    <text evidence="1">The sequence shown here is derived from an EMBL/GenBank/DDBJ whole genome shotgun (WGS) entry which is preliminary data.</text>
</comment>
<evidence type="ECO:0000313" key="1">
    <source>
        <dbReference type="EMBL" id="KAK2642710.1"/>
    </source>
</evidence>
<dbReference type="AlphaFoldDB" id="A0AAD9TUV7"/>
<name>A0AAD9TUV7_9ROSI</name>
<reference evidence="1" key="1">
    <citation type="journal article" date="2023" name="Plant J.">
        <title>Genome sequences and population genomics provide insights into the demographic history, inbreeding, and mutation load of two 'living fossil' tree species of Dipteronia.</title>
        <authorList>
            <person name="Feng Y."/>
            <person name="Comes H.P."/>
            <person name="Chen J."/>
            <person name="Zhu S."/>
            <person name="Lu R."/>
            <person name="Zhang X."/>
            <person name="Li P."/>
            <person name="Qiu J."/>
            <person name="Olsen K.M."/>
            <person name="Qiu Y."/>
        </authorList>
    </citation>
    <scope>NUCLEOTIDE SEQUENCE</scope>
    <source>
        <strain evidence="1">KIB01</strain>
    </source>
</reference>
<keyword evidence="2" id="KW-1185">Reference proteome</keyword>
<dbReference type="Proteomes" id="UP001280121">
    <property type="component" value="Unassembled WGS sequence"/>
</dbReference>
<proteinExistence type="predicted"/>
<accession>A0AAD9TUV7</accession>
<evidence type="ECO:0000313" key="2">
    <source>
        <dbReference type="Proteomes" id="UP001280121"/>
    </source>
</evidence>
<sequence length="64" mass="7366">MSTNLASRAWCCHVPSTIVENKSNRNRIKKLEHHVVDEIMYHSQVTTMRVSVGLSPIFLKPPNY</sequence>
<gene>
    <name evidence="1" type="ORF">Ddye_024473</name>
</gene>
<organism evidence="1 2">
    <name type="scientific">Dipteronia dyeriana</name>
    <dbReference type="NCBI Taxonomy" id="168575"/>
    <lineage>
        <taxon>Eukaryota</taxon>
        <taxon>Viridiplantae</taxon>
        <taxon>Streptophyta</taxon>
        <taxon>Embryophyta</taxon>
        <taxon>Tracheophyta</taxon>
        <taxon>Spermatophyta</taxon>
        <taxon>Magnoliopsida</taxon>
        <taxon>eudicotyledons</taxon>
        <taxon>Gunneridae</taxon>
        <taxon>Pentapetalae</taxon>
        <taxon>rosids</taxon>
        <taxon>malvids</taxon>
        <taxon>Sapindales</taxon>
        <taxon>Sapindaceae</taxon>
        <taxon>Hippocastanoideae</taxon>
        <taxon>Acereae</taxon>
        <taxon>Dipteronia</taxon>
    </lineage>
</organism>
<protein>
    <submittedName>
        <fullName evidence="1">Uncharacterized protein</fullName>
    </submittedName>
</protein>